<sequence>MKLSLVQKNYMLSWYRVILQVFSCCVAYTCNKRSKKNDPYLMIIVAFLFPEIYLLQVGFRKYILDDYMCEK</sequence>
<protein>
    <submittedName>
        <fullName evidence="2">Uncharacterized protein</fullName>
    </submittedName>
</protein>
<dbReference type="EMBL" id="MK250085">
    <property type="protein sequence ID" value="QDY51708.1"/>
    <property type="molecule type" value="Genomic_DNA"/>
</dbReference>
<evidence type="ECO:0000256" key="1">
    <source>
        <dbReference type="SAM" id="Phobius"/>
    </source>
</evidence>
<gene>
    <name evidence="2" type="ORF">1_93</name>
</gene>
<proteinExistence type="predicted"/>
<feature type="transmembrane region" description="Helical" evidence="1">
    <location>
        <begin position="12"/>
        <end position="28"/>
    </location>
</feature>
<keyword evidence="1" id="KW-0812">Transmembrane</keyword>
<name>A0A5B8IEN5_9VIRU</name>
<evidence type="ECO:0000313" key="2">
    <source>
        <dbReference type="EMBL" id="QDY51708.1"/>
    </source>
</evidence>
<reference evidence="2" key="1">
    <citation type="submission" date="2018-11" db="EMBL/GenBank/DDBJ databases">
        <title>A distinct lineage of giant viruses engineers rhodopsin photosystems in predatory marine eukaryotes.</title>
        <authorList>
            <person name="Needham D.M."/>
            <person name="Yoshizawa S."/>
            <person name="Hosaka T."/>
            <person name="Poirier C."/>
            <person name="Choi C.-J."/>
            <person name="Hehenberger E."/>
            <person name="Irwin N.A.T."/>
            <person name="Wilken S."/>
            <person name="Yung C.-M."/>
            <person name="Bachy C."/>
            <person name="Kurihara R."/>
            <person name="Nakajima Y."/>
            <person name="Kojima K."/>
            <person name="Kimura-Someya T."/>
            <person name="Leonard G."/>
            <person name="Malmstrom R.R."/>
            <person name="Mende D."/>
            <person name="Olson D.K."/>
            <person name="Sudo Y."/>
            <person name="Sudek S."/>
            <person name="Richards T.A."/>
            <person name="DeLong E.F."/>
            <person name="Keeling P.J."/>
            <person name="Santoro A.E."/>
            <person name="Shirouzu M."/>
            <person name="Iwasaki W."/>
            <person name="Worden A.Z."/>
        </authorList>
    </citation>
    <scope>NUCLEOTIDE SEQUENCE</scope>
</reference>
<keyword evidence="1" id="KW-1133">Transmembrane helix</keyword>
<accession>A0A5B8IEN5</accession>
<organism evidence="2">
    <name type="scientific">Mimiviridae sp. ChoanoV1</name>
    <dbReference type="NCBI Taxonomy" id="2596887"/>
    <lineage>
        <taxon>Viruses</taxon>
        <taxon>Varidnaviria</taxon>
        <taxon>Bamfordvirae</taxon>
        <taxon>Nucleocytoviricota</taxon>
        <taxon>Megaviricetes</taxon>
        <taxon>Imitervirales</taxon>
        <taxon>Schizomimiviridae</taxon>
    </lineage>
</organism>
<feature type="transmembrane region" description="Helical" evidence="1">
    <location>
        <begin position="40"/>
        <end position="59"/>
    </location>
</feature>
<keyword evidence="1" id="KW-0472">Membrane</keyword>